<dbReference type="Gene3D" id="2.60.120.180">
    <property type="match status" value="1"/>
</dbReference>
<feature type="active site" description="Proton donor" evidence="10">
    <location>
        <position position="206"/>
    </location>
</feature>
<evidence type="ECO:0000256" key="9">
    <source>
        <dbReference type="ARBA" id="ARBA00023326"/>
    </source>
</evidence>
<keyword evidence="5 10" id="KW-0858">Xylan degradation</keyword>
<evidence type="ECO:0000313" key="14">
    <source>
        <dbReference type="EMBL" id="KAF2235275.1"/>
    </source>
</evidence>
<dbReference type="PRINTS" id="PR00911">
    <property type="entry name" value="GLHYDRLASE11"/>
</dbReference>
<dbReference type="PROSITE" id="PS51761">
    <property type="entry name" value="GH11_3"/>
    <property type="match status" value="1"/>
</dbReference>
<dbReference type="PANTHER" id="PTHR46828">
    <property type="entry name" value="ENDO-1,4-BETA-XYLANASE A-RELATED"/>
    <property type="match status" value="1"/>
</dbReference>
<dbReference type="PROSITE" id="PS00776">
    <property type="entry name" value="GH11_1"/>
    <property type="match status" value="1"/>
</dbReference>
<comment type="pathway">
    <text evidence="2 10 11">Glycan degradation; xylan degradation.</text>
</comment>
<dbReference type="EMBL" id="ML991792">
    <property type="protein sequence ID" value="KAF2235275.1"/>
    <property type="molecule type" value="Genomic_DNA"/>
</dbReference>
<dbReference type="AlphaFoldDB" id="A0A6A6HAZ4"/>
<dbReference type="EC" id="3.2.1.8" evidence="4 10"/>
<accession>A0A6A6HAZ4</accession>
<evidence type="ECO:0000256" key="10">
    <source>
        <dbReference type="PROSITE-ProRule" id="PRU01097"/>
    </source>
</evidence>
<keyword evidence="15" id="KW-1185">Reference proteome</keyword>
<comment type="similarity">
    <text evidence="3 10 11">Belongs to the glycosyl hydrolase 11 (cellulase G) family.</text>
</comment>
<reference evidence="14" key="1">
    <citation type="journal article" date="2020" name="Stud. Mycol.">
        <title>101 Dothideomycetes genomes: a test case for predicting lifestyles and emergence of pathogens.</title>
        <authorList>
            <person name="Haridas S."/>
            <person name="Albert R."/>
            <person name="Binder M."/>
            <person name="Bloem J."/>
            <person name="Labutti K."/>
            <person name="Salamov A."/>
            <person name="Andreopoulos B."/>
            <person name="Baker S."/>
            <person name="Barry K."/>
            <person name="Bills G."/>
            <person name="Bluhm B."/>
            <person name="Cannon C."/>
            <person name="Castanera R."/>
            <person name="Culley D."/>
            <person name="Daum C."/>
            <person name="Ezra D."/>
            <person name="Gonzalez J."/>
            <person name="Henrissat B."/>
            <person name="Kuo A."/>
            <person name="Liang C."/>
            <person name="Lipzen A."/>
            <person name="Lutzoni F."/>
            <person name="Magnuson J."/>
            <person name="Mondo S."/>
            <person name="Nolan M."/>
            <person name="Ohm R."/>
            <person name="Pangilinan J."/>
            <person name="Park H.-J."/>
            <person name="Ramirez L."/>
            <person name="Alfaro M."/>
            <person name="Sun H."/>
            <person name="Tritt A."/>
            <person name="Yoshinaga Y."/>
            <person name="Zwiers L.-H."/>
            <person name="Turgeon B."/>
            <person name="Goodwin S."/>
            <person name="Spatafora J."/>
            <person name="Crous P."/>
            <person name="Grigoriev I."/>
        </authorList>
    </citation>
    <scope>NUCLEOTIDE SEQUENCE</scope>
    <source>
        <strain evidence="14">Tuck. ex Michener</strain>
    </source>
</reference>
<dbReference type="InterPro" id="IPR018208">
    <property type="entry name" value="GH11_AS_1"/>
</dbReference>
<evidence type="ECO:0000256" key="12">
    <source>
        <dbReference type="SAM" id="SignalP"/>
    </source>
</evidence>
<dbReference type="InterPro" id="IPR013320">
    <property type="entry name" value="ConA-like_dom_sf"/>
</dbReference>
<dbReference type="OrthoDB" id="2115822at2759"/>
<dbReference type="InterPro" id="IPR033123">
    <property type="entry name" value="GH11_dom"/>
</dbReference>
<keyword evidence="12" id="KW-0732">Signal</keyword>
<organism evidence="14 15">
    <name type="scientific">Viridothelium virens</name>
    <name type="common">Speckled blister lichen</name>
    <name type="synonym">Trypethelium virens</name>
    <dbReference type="NCBI Taxonomy" id="1048519"/>
    <lineage>
        <taxon>Eukaryota</taxon>
        <taxon>Fungi</taxon>
        <taxon>Dikarya</taxon>
        <taxon>Ascomycota</taxon>
        <taxon>Pezizomycotina</taxon>
        <taxon>Dothideomycetes</taxon>
        <taxon>Dothideomycetes incertae sedis</taxon>
        <taxon>Trypetheliales</taxon>
        <taxon>Trypetheliaceae</taxon>
        <taxon>Viridothelium</taxon>
    </lineage>
</organism>
<evidence type="ECO:0000256" key="7">
    <source>
        <dbReference type="ARBA" id="ARBA00023277"/>
    </source>
</evidence>
<feature type="domain" description="GH11" evidence="13">
    <location>
        <begin position="29"/>
        <end position="219"/>
    </location>
</feature>
<dbReference type="InterPro" id="IPR013319">
    <property type="entry name" value="GH11/12"/>
</dbReference>
<proteinExistence type="inferred from homology"/>
<evidence type="ECO:0000256" key="6">
    <source>
        <dbReference type="ARBA" id="ARBA00022801"/>
    </source>
</evidence>
<feature type="active site" description="Nucleophile" evidence="10">
    <location>
        <position position="115"/>
    </location>
</feature>
<dbReference type="SUPFAM" id="SSF49899">
    <property type="entry name" value="Concanavalin A-like lectins/glucanases"/>
    <property type="match status" value="1"/>
</dbReference>
<evidence type="ECO:0000256" key="3">
    <source>
        <dbReference type="ARBA" id="ARBA00007792"/>
    </source>
</evidence>
<dbReference type="GO" id="GO:0031176">
    <property type="term" value="F:endo-1,4-beta-xylanase activity"/>
    <property type="evidence" value="ECO:0007669"/>
    <property type="project" value="UniProtKB-UniRule"/>
</dbReference>
<gene>
    <name evidence="14" type="ORF">EV356DRAFT_500494</name>
</gene>
<dbReference type="FunFam" id="2.60.120.180:FF:000001">
    <property type="entry name" value="Endo-1,4-beta-xylanase"/>
    <property type="match status" value="1"/>
</dbReference>
<feature type="chain" id="PRO_5025506453" description="Endo-1,4-beta-xylanase" evidence="12">
    <location>
        <begin position="20"/>
        <end position="219"/>
    </location>
</feature>
<evidence type="ECO:0000259" key="13">
    <source>
        <dbReference type="PROSITE" id="PS51761"/>
    </source>
</evidence>
<evidence type="ECO:0000256" key="2">
    <source>
        <dbReference type="ARBA" id="ARBA00004851"/>
    </source>
</evidence>
<name>A0A6A6HAZ4_VIRVR</name>
<evidence type="ECO:0000256" key="1">
    <source>
        <dbReference type="ARBA" id="ARBA00000681"/>
    </source>
</evidence>
<evidence type="ECO:0000256" key="4">
    <source>
        <dbReference type="ARBA" id="ARBA00012590"/>
    </source>
</evidence>
<protein>
    <recommendedName>
        <fullName evidence="4 10">Endo-1,4-beta-xylanase</fullName>
        <ecNumber evidence="4 10">3.2.1.8</ecNumber>
    </recommendedName>
</protein>
<dbReference type="Pfam" id="PF00457">
    <property type="entry name" value="Glyco_hydro_11"/>
    <property type="match status" value="1"/>
</dbReference>
<dbReference type="PANTHER" id="PTHR46828:SF2">
    <property type="entry name" value="ENDO-1,4-BETA-XYLANASE A-RELATED"/>
    <property type="match status" value="1"/>
</dbReference>
<keyword evidence="6 10" id="KW-0378">Hydrolase</keyword>
<dbReference type="InterPro" id="IPR001137">
    <property type="entry name" value="Glyco_hydro_11"/>
</dbReference>
<dbReference type="GO" id="GO:0045493">
    <property type="term" value="P:xylan catabolic process"/>
    <property type="evidence" value="ECO:0007669"/>
    <property type="project" value="UniProtKB-UniRule"/>
</dbReference>
<sequence>MVSFKLASLLACAASGVLGLPSALIPRQSITTSTTGTNNGYYYSVYIEENSGATYTNGAAGQYTLTWSSAAVDVVAGKGWQTGSARTITYSATDFTPSGDSLLSVYGWTTSPLHEYYIIETYGSYNPGSQGQHVGTVTSDGSTYDIYTNTRTNAPSIQGTQTFVQFLSIRQNKRTSGTVTTANHFNAWAKLGLQLGAFNYQIMAIEGYESSGSATVTVS</sequence>
<comment type="catalytic activity">
    <reaction evidence="1 10 11">
        <text>Endohydrolysis of (1-&gt;4)-beta-D-xylosidic linkages in xylans.</text>
        <dbReference type="EC" id="3.2.1.8"/>
    </reaction>
</comment>
<dbReference type="Proteomes" id="UP000800092">
    <property type="component" value="Unassembled WGS sequence"/>
</dbReference>
<evidence type="ECO:0000256" key="5">
    <source>
        <dbReference type="ARBA" id="ARBA00022651"/>
    </source>
</evidence>
<feature type="signal peptide" evidence="12">
    <location>
        <begin position="1"/>
        <end position="19"/>
    </location>
</feature>
<keyword evidence="7 10" id="KW-0119">Carbohydrate metabolism</keyword>
<evidence type="ECO:0000313" key="15">
    <source>
        <dbReference type="Proteomes" id="UP000800092"/>
    </source>
</evidence>
<keyword evidence="9 10" id="KW-0624">Polysaccharide degradation</keyword>
<keyword evidence="8 10" id="KW-0326">Glycosidase</keyword>
<dbReference type="UniPathway" id="UPA00114"/>
<evidence type="ECO:0000256" key="8">
    <source>
        <dbReference type="ARBA" id="ARBA00023295"/>
    </source>
</evidence>
<evidence type="ECO:0000256" key="11">
    <source>
        <dbReference type="RuleBase" id="RU362015"/>
    </source>
</evidence>